<feature type="compositionally biased region" description="Polar residues" evidence="1">
    <location>
        <begin position="215"/>
        <end position="224"/>
    </location>
</feature>
<evidence type="ECO:0000313" key="3">
    <source>
        <dbReference type="Proteomes" id="UP000054549"/>
    </source>
</evidence>
<feature type="region of interest" description="Disordered" evidence="1">
    <location>
        <begin position="196"/>
        <end position="224"/>
    </location>
</feature>
<dbReference type="EMBL" id="KN818339">
    <property type="protein sequence ID" value="KIL58382.1"/>
    <property type="molecule type" value="Genomic_DNA"/>
</dbReference>
<organism evidence="2 3">
    <name type="scientific">Amanita muscaria (strain Koide BX008)</name>
    <dbReference type="NCBI Taxonomy" id="946122"/>
    <lineage>
        <taxon>Eukaryota</taxon>
        <taxon>Fungi</taxon>
        <taxon>Dikarya</taxon>
        <taxon>Basidiomycota</taxon>
        <taxon>Agaricomycotina</taxon>
        <taxon>Agaricomycetes</taxon>
        <taxon>Agaricomycetidae</taxon>
        <taxon>Agaricales</taxon>
        <taxon>Pluteineae</taxon>
        <taxon>Amanitaceae</taxon>
        <taxon>Amanita</taxon>
    </lineage>
</organism>
<proteinExistence type="predicted"/>
<feature type="compositionally biased region" description="Polar residues" evidence="1">
    <location>
        <begin position="72"/>
        <end position="83"/>
    </location>
</feature>
<feature type="compositionally biased region" description="Low complexity" evidence="1">
    <location>
        <begin position="90"/>
        <end position="99"/>
    </location>
</feature>
<evidence type="ECO:0000313" key="2">
    <source>
        <dbReference type="EMBL" id="KIL58382.1"/>
    </source>
</evidence>
<name>A0A0C2WAU8_AMAMK</name>
<protein>
    <submittedName>
        <fullName evidence="2">Uncharacterized protein</fullName>
    </submittedName>
</protein>
<feature type="compositionally biased region" description="Basic and acidic residues" evidence="1">
    <location>
        <begin position="284"/>
        <end position="296"/>
    </location>
</feature>
<sequence length="323" mass="34999">MLDYLSDRVRHRSAPPTPLPGVAQISDPGLTPKVHSSSPSYHSHPPPTALNTCGLFERTPPERFPHKRGPLATSTLRSCSPTQGAPPPNQQRQQLPPLNSTALPSYYTTLHRRLSTGGNATTAVGVRTPPAPLPGNTPLHEPHQGSFLPHPTPPPPVPPPPLKDMFRISRSSLHKLLSDDDKSLIHATFYGVFSATQHQGSEPPSVKVEEPHGTASASPTPGSTNIPPLPFAMHVPETGGPDIANPTEGSTAQIIQAQLLETAQANNRSLLARVDLLTNRLEEETRRADQAERVADETQGQLEALRSESGHRNKRYCLPRHHD</sequence>
<reference evidence="2 3" key="1">
    <citation type="submission" date="2014-04" db="EMBL/GenBank/DDBJ databases">
        <title>Evolutionary Origins and Diversification of the Mycorrhizal Mutualists.</title>
        <authorList>
            <consortium name="DOE Joint Genome Institute"/>
            <consortium name="Mycorrhizal Genomics Consortium"/>
            <person name="Kohler A."/>
            <person name="Kuo A."/>
            <person name="Nagy L.G."/>
            <person name="Floudas D."/>
            <person name="Copeland A."/>
            <person name="Barry K.W."/>
            <person name="Cichocki N."/>
            <person name="Veneault-Fourrey C."/>
            <person name="LaButti K."/>
            <person name="Lindquist E.A."/>
            <person name="Lipzen A."/>
            <person name="Lundell T."/>
            <person name="Morin E."/>
            <person name="Murat C."/>
            <person name="Riley R."/>
            <person name="Ohm R."/>
            <person name="Sun H."/>
            <person name="Tunlid A."/>
            <person name="Henrissat B."/>
            <person name="Grigoriev I.V."/>
            <person name="Hibbett D.S."/>
            <person name="Martin F."/>
        </authorList>
    </citation>
    <scope>NUCLEOTIDE SEQUENCE [LARGE SCALE GENOMIC DNA]</scope>
    <source>
        <strain evidence="2 3">Koide BX008</strain>
    </source>
</reference>
<feature type="compositionally biased region" description="Basic residues" evidence="1">
    <location>
        <begin position="312"/>
        <end position="323"/>
    </location>
</feature>
<dbReference type="Proteomes" id="UP000054549">
    <property type="component" value="Unassembled WGS sequence"/>
</dbReference>
<dbReference type="HOGENOM" id="CLU_860436_0_0_1"/>
<dbReference type="InParanoid" id="A0A0C2WAU8"/>
<feature type="region of interest" description="Disordered" evidence="1">
    <location>
        <begin position="284"/>
        <end position="323"/>
    </location>
</feature>
<feature type="region of interest" description="Disordered" evidence="1">
    <location>
        <begin position="1"/>
        <end position="102"/>
    </location>
</feature>
<accession>A0A0C2WAU8</accession>
<keyword evidence="3" id="KW-1185">Reference proteome</keyword>
<feature type="region of interest" description="Disordered" evidence="1">
    <location>
        <begin position="118"/>
        <end position="158"/>
    </location>
</feature>
<gene>
    <name evidence="2" type="ORF">M378DRAFT_15570</name>
</gene>
<dbReference type="AlphaFoldDB" id="A0A0C2WAU8"/>
<evidence type="ECO:0000256" key="1">
    <source>
        <dbReference type="SAM" id="MobiDB-lite"/>
    </source>
</evidence>